<dbReference type="AlphaFoldDB" id="A0A8C5A7Q3"/>
<dbReference type="SUPFAM" id="SSF50630">
    <property type="entry name" value="Acid proteases"/>
    <property type="match status" value="1"/>
</dbReference>
<keyword evidence="5" id="KW-0255">Endonuclease</keyword>
<reference evidence="10" key="1">
    <citation type="submission" date="2025-08" db="UniProtKB">
        <authorList>
            <consortium name="Ensembl"/>
        </authorList>
    </citation>
    <scope>IDENTIFICATION</scope>
</reference>
<evidence type="ECO:0000313" key="11">
    <source>
        <dbReference type="Proteomes" id="UP000694546"/>
    </source>
</evidence>
<dbReference type="GO" id="GO:0003964">
    <property type="term" value="F:RNA-directed DNA polymerase activity"/>
    <property type="evidence" value="ECO:0007669"/>
    <property type="project" value="UniProtKB-KW"/>
</dbReference>
<dbReference type="GO" id="GO:0016787">
    <property type="term" value="F:hydrolase activity"/>
    <property type="evidence" value="ECO:0007669"/>
    <property type="project" value="UniProtKB-KW"/>
</dbReference>
<keyword evidence="11" id="KW-1185">Reference proteome</keyword>
<evidence type="ECO:0000256" key="3">
    <source>
        <dbReference type="ARBA" id="ARBA00022695"/>
    </source>
</evidence>
<dbReference type="Ensembl" id="ENSGMOT00000077215.1">
    <property type="protein sequence ID" value="ENSGMOP00000028174.1"/>
    <property type="gene ID" value="ENSGMOG00000034241.1"/>
</dbReference>
<sequence>MQVSRAIRLSPVPGLPILPVPDYVPRLVLLDPHSPVSCPGFPTLPVPDYVPRLVLLDPRSPVSCPGFPILPVPDYAPRLVPLDPRSPVCCPGFPILPAPDYVLRPVPVDLLDEVKSGLSLCLLVSESCFWVQICQSLQWSVTVQSGQNMNPADSDSFQNELQAQGSVLQRHDQPLTSMAESLQTLVARHESSMESVRDHLRRLPVAAPHPGSSSTFEARVPPPERCSGAPGSCRPFLVQCSLSFELQPSAFPTERSVNFEMPSRPLLQARFHYSGQDHTFSVLIDSGADANLMDMSLATQLEIGRELLEKPILATALDGRLLCRVTHRSVPLRMSMSGNHTETLAFHLIHSPQQPVILGYLWLRRHNPHIDWSTGTILQWSSHCHAVCLKAAFSSAPSPPALSDFPDLSSVPGEYLDLKEVFNKTRATSLPPHRPYDCAIDLLPGMSPPRGGLYSLSASENRAMEQYIQGSLAAGIIRPSSSPAGAGFFFVSKKDKSLRPCIDYRGLNNITVKNRYPLPLISSGFELLQGATIFSKLDLRNAYHLVRIREGDEWKTAFNTPSGHYEYLVMPFGLTHAPAVFQGLLNDVLRDMLNICVFVYLDDILLFSKTKQDHVQHVRRVLQRLLENQLFVKAEKCEFHVPEVSFLGFIVGTGSVQMDPAKTRAVTGWSTPSNRKELQRFLGFANFYRRFIRNYSSVAAPLTALTSLSIPFRWSSVAERAFGELKERFTSAPILVFPDPGRQFIVEVDASDTGVGAVLSQRSVKDHKVHPCAFFSRKLSPAERNYDIGNRELLAVKLALEEWRHWLEGAELPFVVWTDHKNLEYIRSAKRLTSRQARWALFFNRFDFSLSYRPGSLRTLSLTPYPGSTNPTRCPPSRRIFSLPPVSSGQSPGRWRRKSSAP</sequence>
<evidence type="ECO:0000313" key="10">
    <source>
        <dbReference type="Ensembl" id="ENSGMOP00000028174.1"/>
    </source>
</evidence>
<evidence type="ECO:0000256" key="6">
    <source>
        <dbReference type="ARBA" id="ARBA00022801"/>
    </source>
</evidence>
<dbReference type="Gene3D" id="3.30.70.270">
    <property type="match status" value="2"/>
</dbReference>
<dbReference type="Pfam" id="PF00078">
    <property type="entry name" value="RVT_1"/>
    <property type="match status" value="1"/>
</dbReference>
<dbReference type="Pfam" id="PF17917">
    <property type="entry name" value="RT_RNaseH"/>
    <property type="match status" value="1"/>
</dbReference>
<dbReference type="GeneTree" id="ENSGT01100000263500"/>
<dbReference type="CDD" id="cd01647">
    <property type="entry name" value="RT_LTR"/>
    <property type="match status" value="1"/>
</dbReference>
<dbReference type="PANTHER" id="PTHR37984">
    <property type="entry name" value="PROTEIN CBG26694"/>
    <property type="match status" value="1"/>
</dbReference>
<feature type="domain" description="Reverse transcriptase" evidence="9">
    <location>
        <begin position="472"/>
        <end position="651"/>
    </location>
</feature>
<dbReference type="InterPro" id="IPR043502">
    <property type="entry name" value="DNA/RNA_pol_sf"/>
</dbReference>
<dbReference type="InterPro" id="IPR043128">
    <property type="entry name" value="Rev_trsase/Diguanyl_cyclase"/>
</dbReference>
<evidence type="ECO:0000256" key="2">
    <source>
        <dbReference type="ARBA" id="ARBA00022679"/>
    </source>
</evidence>
<dbReference type="CDD" id="cd00303">
    <property type="entry name" value="retropepsin_like"/>
    <property type="match status" value="1"/>
</dbReference>
<dbReference type="Proteomes" id="UP000694546">
    <property type="component" value="Chromosome 16"/>
</dbReference>
<dbReference type="CDD" id="cd09274">
    <property type="entry name" value="RNase_HI_RT_Ty3"/>
    <property type="match status" value="1"/>
</dbReference>
<evidence type="ECO:0000256" key="7">
    <source>
        <dbReference type="ARBA" id="ARBA00022918"/>
    </source>
</evidence>
<evidence type="ECO:0000256" key="1">
    <source>
        <dbReference type="ARBA" id="ARBA00010879"/>
    </source>
</evidence>
<comment type="similarity">
    <text evidence="1">Belongs to the beta type-B retroviral polymerase family. HERV class-II K(HML-2) pol subfamily.</text>
</comment>
<dbReference type="InterPro" id="IPR041373">
    <property type="entry name" value="RT_RNaseH"/>
</dbReference>
<keyword evidence="7" id="KW-0695">RNA-directed DNA polymerase</keyword>
<dbReference type="SUPFAM" id="SSF56672">
    <property type="entry name" value="DNA/RNA polymerases"/>
    <property type="match status" value="1"/>
</dbReference>
<feature type="compositionally biased region" description="Polar residues" evidence="8">
    <location>
        <begin position="863"/>
        <end position="872"/>
    </location>
</feature>
<dbReference type="InterPro" id="IPR021109">
    <property type="entry name" value="Peptidase_aspartic_dom_sf"/>
</dbReference>
<dbReference type="InterPro" id="IPR050951">
    <property type="entry name" value="Retrovirus_Pol_polyprotein"/>
</dbReference>
<dbReference type="FunFam" id="3.10.20.370:FF:000003">
    <property type="entry name" value="Transposon Tf2-6 polyprotein"/>
    <property type="match status" value="1"/>
</dbReference>
<accession>A0A8C5A7Q3</accession>
<proteinExistence type="inferred from homology"/>
<keyword evidence="4" id="KW-0540">Nuclease</keyword>
<keyword evidence="3" id="KW-0548">Nucleotidyltransferase</keyword>
<dbReference type="Gene3D" id="2.40.70.10">
    <property type="entry name" value="Acid Proteases"/>
    <property type="match status" value="1"/>
</dbReference>
<dbReference type="FunFam" id="3.30.70.270:FF:000020">
    <property type="entry name" value="Transposon Tf2-6 polyprotein-like Protein"/>
    <property type="match status" value="1"/>
</dbReference>
<name>A0A8C5A7Q3_GADMO</name>
<dbReference type="OMA" id="KENWWIR"/>
<feature type="region of interest" description="Disordered" evidence="8">
    <location>
        <begin position="863"/>
        <end position="902"/>
    </location>
</feature>
<evidence type="ECO:0000256" key="5">
    <source>
        <dbReference type="ARBA" id="ARBA00022759"/>
    </source>
</evidence>
<reference evidence="10" key="2">
    <citation type="submission" date="2025-09" db="UniProtKB">
        <authorList>
            <consortium name="Ensembl"/>
        </authorList>
    </citation>
    <scope>IDENTIFICATION</scope>
</reference>
<dbReference type="Gene3D" id="3.10.10.10">
    <property type="entry name" value="HIV Type 1 Reverse Transcriptase, subunit A, domain 1"/>
    <property type="match status" value="1"/>
</dbReference>
<keyword evidence="2" id="KW-0808">Transferase</keyword>
<evidence type="ECO:0000256" key="4">
    <source>
        <dbReference type="ARBA" id="ARBA00022722"/>
    </source>
</evidence>
<protein>
    <recommendedName>
        <fullName evidence="9">Reverse transcriptase domain-containing protein</fullName>
    </recommendedName>
</protein>
<dbReference type="PANTHER" id="PTHR37984:SF5">
    <property type="entry name" value="PROTEIN NYNRIN-LIKE"/>
    <property type="match status" value="1"/>
</dbReference>
<organism evidence="10 11">
    <name type="scientific">Gadus morhua</name>
    <name type="common">Atlantic cod</name>
    <dbReference type="NCBI Taxonomy" id="8049"/>
    <lineage>
        <taxon>Eukaryota</taxon>
        <taxon>Metazoa</taxon>
        <taxon>Chordata</taxon>
        <taxon>Craniata</taxon>
        <taxon>Vertebrata</taxon>
        <taxon>Euteleostomi</taxon>
        <taxon>Actinopterygii</taxon>
        <taxon>Neopterygii</taxon>
        <taxon>Teleostei</taxon>
        <taxon>Neoteleostei</taxon>
        <taxon>Acanthomorphata</taxon>
        <taxon>Zeiogadaria</taxon>
        <taxon>Gadariae</taxon>
        <taxon>Gadiformes</taxon>
        <taxon>Gadoidei</taxon>
        <taxon>Gadidae</taxon>
        <taxon>Gadus</taxon>
    </lineage>
</organism>
<evidence type="ECO:0000259" key="9">
    <source>
        <dbReference type="PROSITE" id="PS50878"/>
    </source>
</evidence>
<keyword evidence="6" id="KW-0378">Hydrolase</keyword>
<evidence type="ECO:0000256" key="8">
    <source>
        <dbReference type="SAM" id="MobiDB-lite"/>
    </source>
</evidence>
<dbReference type="InterPro" id="IPR000477">
    <property type="entry name" value="RT_dom"/>
</dbReference>
<dbReference type="GO" id="GO:0004519">
    <property type="term" value="F:endonuclease activity"/>
    <property type="evidence" value="ECO:0007669"/>
    <property type="project" value="UniProtKB-KW"/>
</dbReference>
<dbReference type="PROSITE" id="PS50878">
    <property type="entry name" value="RT_POL"/>
    <property type="match status" value="1"/>
</dbReference>